<evidence type="ECO:0000256" key="1">
    <source>
        <dbReference type="SAM" id="MobiDB-lite"/>
    </source>
</evidence>
<dbReference type="SMART" id="SM00273">
    <property type="entry name" value="ENTH"/>
    <property type="match status" value="1"/>
</dbReference>
<organism evidence="3 4">
    <name type="scientific">Plutella xylostella</name>
    <name type="common">Diamondback moth</name>
    <name type="synonym">Plutella maculipennis</name>
    <dbReference type="NCBI Taxonomy" id="51655"/>
    <lineage>
        <taxon>Eukaryota</taxon>
        <taxon>Metazoa</taxon>
        <taxon>Ecdysozoa</taxon>
        <taxon>Arthropoda</taxon>
        <taxon>Hexapoda</taxon>
        <taxon>Insecta</taxon>
        <taxon>Pterygota</taxon>
        <taxon>Neoptera</taxon>
        <taxon>Endopterygota</taxon>
        <taxon>Lepidoptera</taxon>
        <taxon>Glossata</taxon>
        <taxon>Ditrysia</taxon>
        <taxon>Yponomeutoidea</taxon>
        <taxon>Plutellidae</taxon>
        <taxon>Plutella</taxon>
    </lineage>
</organism>
<proteinExistence type="predicted"/>
<feature type="compositionally biased region" description="Basic and acidic residues" evidence="1">
    <location>
        <begin position="333"/>
        <end position="346"/>
    </location>
</feature>
<dbReference type="Pfam" id="PF01417">
    <property type="entry name" value="ENTH"/>
    <property type="match status" value="1"/>
</dbReference>
<feature type="region of interest" description="Disordered" evidence="1">
    <location>
        <begin position="325"/>
        <end position="352"/>
    </location>
</feature>
<gene>
    <name evidence="3" type="ORF">JYU34_019651</name>
</gene>
<evidence type="ECO:0000313" key="3">
    <source>
        <dbReference type="EMBL" id="KAG7297596.1"/>
    </source>
</evidence>
<name>A0ABQ7PX85_PLUXY</name>
<dbReference type="PROSITE" id="PS50942">
    <property type="entry name" value="ENTH"/>
    <property type="match status" value="1"/>
</dbReference>
<feature type="region of interest" description="Disordered" evidence="1">
    <location>
        <begin position="291"/>
        <end position="310"/>
    </location>
</feature>
<dbReference type="CDD" id="cd16989">
    <property type="entry name" value="ENTH_EpsinR"/>
    <property type="match status" value="1"/>
</dbReference>
<feature type="compositionally biased region" description="Basic and acidic residues" evidence="1">
    <location>
        <begin position="231"/>
        <end position="240"/>
    </location>
</feature>
<feature type="compositionally biased region" description="Polar residues" evidence="1">
    <location>
        <begin position="269"/>
        <end position="281"/>
    </location>
</feature>
<dbReference type="InterPro" id="IPR008942">
    <property type="entry name" value="ENTH_VHS"/>
</dbReference>
<dbReference type="EMBL" id="JAHIBW010000026">
    <property type="protein sequence ID" value="KAG7297596.1"/>
    <property type="molecule type" value="Genomic_DNA"/>
</dbReference>
<feature type="compositionally biased region" description="Basic and acidic residues" evidence="1">
    <location>
        <begin position="193"/>
        <end position="202"/>
    </location>
</feature>
<dbReference type="Proteomes" id="UP000823941">
    <property type="component" value="Chromosome 26"/>
</dbReference>
<feature type="compositionally biased region" description="Acidic residues" evidence="1">
    <location>
        <begin position="203"/>
        <end position="215"/>
    </location>
</feature>
<feature type="region of interest" description="Disordered" evidence="1">
    <location>
        <begin position="166"/>
        <end position="284"/>
    </location>
</feature>
<dbReference type="SUPFAM" id="SSF48464">
    <property type="entry name" value="ENTH/VHS domain"/>
    <property type="match status" value="1"/>
</dbReference>
<dbReference type="PANTHER" id="PTHR12276">
    <property type="entry name" value="EPSIN/ENT-RELATED"/>
    <property type="match status" value="1"/>
</dbReference>
<feature type="region of interest" description="Disordered" evidence="1">
    <location>
        <begin position="558"/>
        <end position="579"/>
    </location>
</feature>
<keyword evidence="4" id="KW-1185">Reference proteome</keyword>
<feature type="compositionally biased region" description="Polar residues" evidence="1">
    <location>
        <begin position="219"/>
        <end position="229"/>
    </location>
</feature>
<evidence type="ECO:0000259" key="2">
    <source>
        <dbReference type="PROSITE" id="PS50942"/>
    </source>
</evidence>
<feature type="region of interest" description="Disordered" evidence="1">
    <location>
        <begin position="510"/>
        <end position="542"/>
    </location>
</feature>
<protein>
    <recommendedName>
        <fullName evidence="2">ENTH domain-containing protein</fullName>
    </recommendedName>
</protein>
<reference evidence="3 4" key="1">
    <citation type="submission" date="2021-06" db="EMBL/GenBank/DDBJ databases">
        <title>A haploid diamondback moth (Plutella xylostella L.) genome assembly resolves 31 chromosomes and identifies a diamide resistance mutation.</title>
        <authorList>
            <person name="Ward C.M."/>
            <person name="Perry K.D."/>
            <person name="Baker G."/>
            <person name="Powis K."/>
            <person name="Heckel D.G."/>
            <person name="Baxter S.W."/>
        </authorList>
    </citation>
    <scope>NUCLEOTIDE SEQUENCE [LARGE SCALE GENOMIC DNA]</scope>
    <source>
        <strain evidence="3 4">LV</strain>
        <tissue evidence="3">Single pupa</tissue>
    </source>
</reference>
<feature type="compositionally biased region" description="Polar residues" evidence="1">
    <location>
        <begin position="519"/>
        <end position="529"/>
    </location>
</feature>
<dbReference type="InterPro" id="IPR013809">
    <property type="entry name" value="ENTH"/>
</dbReference>
<sequence>MDRFISMWKVRELADKVTNVVMNYTEVEGKVREATSDEAWGPTGQQMQELALATFTYEHFPEVMSMLWRRMLHDNRAHWRRTYKCLLLLSYLVRNGSERVVTSAREHIYDLRSLENYTHVDDLGKDQGINVRHKVRELIDFIQDDDKLRDERKKAKKNKDKYIGMSSEATVMGTRSGSGGWGEYSDRGAGNWEEPKDRSRSIDEEEYDRADDSDGDYSTPRSTQPQPSKENVYRDTREEDTPPSPPRAPSPVSAPVGSRPRDDRALNIQLKTPQKTKSSTPAKKIDLGAAASYGKSGAPASSAAAAAANTNKSQELLDDLFKTCAAPSEDDFDPRADDPKPTKEPDFGDFTAAFTAPESAPPVTSLAPPATSLAGGDGFADFSSAFTGGDAGSNGFDVLGNSQASNLDLLSSLSPSLVAPLSAPTLDAGPGFDGPGFDSGADALAGLTLMPTPAGGLQPTPVNLLQATTPTQQNNTTNNNNPKPTIKLGATWADTKGAINIDVDNLLGPRSPKIGPAPSINQLKSTPNSPAHKPLTPSANPLPPMGYQFPPMNNNFNQSGSLMNNNQPTAFANHNNLLQ</sequence>
<feature type="compositionally biased region" description="Low complexity" evidence="1">
    <location>
        <begin position="291"/>
        <end position="308"/>
    </location>
</feature>
<accession>A0ABQ7PX85</accession>
<evidence type="ECO:0000313" key="4">
    <source>
        <dbReference type="Proteomes" id="UP000823941"/>
    </source>
</evidence>
<comment type="caution">
    <text evidence="3">The sequence shown here is derived from an EMBL/GenBank/DDBJ whole genome shotgun (WGS) entry which is preliminary data.</text>
</comment>
<dbReference type="PANTHER" id="PTHR12276:SF45">
    <property type="entry name" value="CLATHRIN INTERACTOR 1"/>
    <property type="match status" value="1"/>
</dbReference>
<feature type="domain" description="ENTH" evidence="2">
    <location>
        <begin position="19"/>
        <end position="152"/>
    </location>
</feature>
<dbReference type="Gene3D" id="1.25.40.90">
    <property type="match status" value="1"/>
</dbReference>